<organism evidence="17 18">
    <name type="scientific">Actinia tenebrosa</name>
    <name type="common">Australian red waratah sea anemone</name>
    <dbReference type="NCBI Taxonomy" id="6105"/>
    <lineage>
        <taxon>Eukaryota</taxon>
        <taxon>Metazoa</taxon>
        <taxon>Cnidaria</taxon>
        <taxon>Anthozoa</taxon>
        <taxon>Hexacorallia</taxon>
        <taxon>Actiniaria</taxon>
        <taxon>Actiniidae</taxon>
        <taxon>Actinia</taxon>
    </lineage>
</organism>
<evidence type="ECO:0000256" key="10">
    <source>
        <dbReference type="ARBA" id="ARBA00022989"/>
    </source>
</evidence>
<evidence type="ECO:0000256" key="4">
    <source>
        <dbReference type="ARBA" id="ARBA00022448"/>
    </source>
</evidence>
<keyword evidence="4" id="KW-0813">Transport</keyword>
<evidence type="ECO:0000256" key="6">
    <source>
        <dbReference type="ARBA" id="ARBA00022692"/>
    </source>
</evidence>
<dbReference type="GO" id="GO:0006816">
    <property type="term" value="P:calcium ion transport"/>
    <property type="evidence" value="ECO:0007669"/>
    <property type="project" value="UniProtKB-KW"/>
</dbReference>
<name>A0A6P8IHF4_ACTTE</name>
<dbReference type="Pfam" id="PF06682">
    <property type="entry name" value="SARAF"/>
    <property type="match status" value="1"/>
</dbReference>
<keyword evidence="12 15" id="KW-0472">Membrane</keyword>
<feature type="compositionally biased region" description="Low complexity" evidence="14">
    <location>
        <begin position="239"/>
        <end position="248"/>
    </location>
</feature>
<protein>
    <recommendedName>
        <fullName evidence="3">Store-operated calcium entry-associated regulatory factor</fullName>
    </recommendedName>
    <alternativeName>
        <fullName evidence="13">Transmembrane protein 66</fullName>
    </alternativeName>
</protein>
<evidence type="ECO:0000256" key="2">
    <source>
        <dbReference type="ARBA" id="ARBA00006833"/>
    </source>
</evidence>
<evidence type="ECO:0000313" key="17">
    <source>
        <dbReference type="Proteomes" id="UP000515163"/>
    </source>
</evidence>
<gene>
    <name evidence="18" type="primary">LOC116301305</name>
</gene>
<reference evidence="18" key="1">
    <citation type="submission" date="2025-08" db="UniProtKB">
        <authorList>
            <consortium name="RefSeq"/>
        </authorList>
    </citation>
    <scope>IDENTIFICATION</scope>
</reference>
<feature type="chain" id="PRO_5028444837" description="Store-operated calcium entry-associated regulatory factor" evidence="16">
    <location>
        <begin position="27"/>
        <end position="376"/>
    </location>
</feature>
<feature type="region of interest" description="Disordered" evidence="14">
    <location>
        <begin position="197"/>
        <end position="248"/>
    </location>
</feature>
<evidence type="ECO:0000256" key="14">
    <source>
        <dbReference type="SAM" id="MobiDB-lite"/>
    </source>
</evidence>
<evidence type="ECO:0000256" key="9">
    <source>
        <dbReference type="ARBA" id="ARBA00022837"/>
    </source>
</evidence>
<evidence type="ECO:0000256" key="12">
    <source>
        <dbReference type="ARBA" id="ARBA00023136"/>
    </source>
</evidence>
<dbReference type="AlphaFoldDB" id="A0A6P8IHF4"/>
<dbReference type="FunCoup" id="A0A6P8IHF4">
    <property type="interactions" value="586"/>
</dbReference>
<dbReference type="GeneID" id="116301305"/>
<dbReference type="InParanoid" id="A0A6P8IHF4"/>
<keyword evidence="5" id="KW-0109">Calcium transport</keyword>
<evidence type="ECO:0000256" key="7">
    <source>
        <dbReference type="ARBA" id="ARBA00022729"/>
    </source>
</evidence>
<feature type="signal peptide" evidence="16">
    <location>
        <begin position="1"/>
        <end position="26"/>
    </location>
</feature>
<evidence type="ECO:0000256" key="15">
    <source>
        <dbReference type="SAM" id="Phobius"/>
    </source>
</evidence>
<evidence type="ECO:0000256" key="13">
    <source>
        <dbReference type="ARBA" id="ARBA00031116"/>
    </source>
</evidence>
<keyword evidence="6 15" id="KW-0812">Transmembrane</keyword>
<evidence type="ECO:0000256" key="11">
    <source>
        <dbReference type="ARBA" id="ARBA00023065"/>
    </source>
</evidence>
<dbReference type="Proteomes" id="UP000515163">
    <property type="component" value="Unplaced"/>
</dbReference>
<dbReference type="PANTHER" id="PTHR15929:SF0">
    <property type="entry name" value="STORE-OPERATED CALCIUM ENTRY-ASSOCIATED REGULATORY FACTOR"/>
    <property type="match status" value="1"/>
</dbReference>
<evidence type="ECO:0000256" key="1">
    <source>
        <dbReference type="ARBA" id="ARBA00004115"/>
    </source>
</evidence>
<dbReference type="InterPro" id="IPR009567">
    <property type="entry name" value="SARAF"/>
</dbReference>
<keyword evidence="9" id="KW-0106">Calcium</keyword>
<feature type="compositionally biased region" description="Low complexity" evidence="14">
    <location>
        <begin position="198"/>
        <end position="212"/>
    </location>
</feature>
<dbReference type="KEGG" id="aten:116301305"/>
<feature type="region of interest" description="Disordered" evidence="14">
    <location>
        <begin position="338"/>
        <end position="376"/>
    </location>
</feature>
<evidence type="ECO:0000256" key="8">
    <source>
        <dbReference type="ARBA" id="ARBA00022824"/>
    </source>
</evidence>
<keyword evidence="10 15" id="KW-1133">Transmembrane helix</keyword>
<evidence type="ECO:0000256" key="3">
    <source>
        <dbReference type="ARBA" id="ARBA00016584"/>
    </source>
</evidence>
<accession>A0A6P8IHF4</accession>
<keyword evidence="8" id="KW-0256">Endoplasmic reticulum</keyword>
<feature type="compositionally biased region" description="Pro residues" evidence="14">
    <location>
        <begin position="213"/>
        <end position="224"/>
    </location>
</feature>
<keyword evidence="7 16" id="KW-0732">Signal</keyword>
<sequence length="376" mass="40718">MNSKESWKICLFVVFVLISYSAFSEGWKDDRVKLNDVNVLTLRQGHMSNGRRSAPVPQMKCVGGSAGCSAFVPKVVQCYNRGSDGYDVQWECKADMDNGYRFGEISVSCEGYDYPEDSYILKGSCGLEYTIDHVGGNSGNAYHHSSSYPHSNQHGNYGYKQHRNRVFPCSISTLIMWGIIAFIVYYIYSTCSANQHMTDSTQDTSQPSTYGTAPPPYTPPPPGFRPEYTQDQRAHTTNTSSSSSSSSSGLGGFWSGFGTGGLAGYLFGSSRGHDRTGYYHHDPYYTPGYNRGYGNGWFGSSSGNTGWFSGNSGNTGWFGGNSGNTGWFGGNSGNTGWFSNRGSSGSTFGTTHRRSSPTSSSSGSSTSSGFGGTKRR</sequence>
<dbReference type="PANTHER" id="PTHR15929">
    <property type="entry name" value="STORE-OPERATED CALCIUM ENTRY-ASSOCIATED REGULATORY FACTOR"/>
    <property type="match status" value="1"/>
</dbReference>
<feature type="transmembrane region" description="Helical" evidence="15">
    <location>
        <begin position="166"/>
        <end position="188"/>
    </location>
</feature>
<dbReference type="GO" id="GO:0005789">
    <property type="term" value="C:endoplasmic reticulum membrane"/>
    <property type="evidence" value="ECO:0007669"/>
    <property type="project" value="UniProtKB-SubCell"/>
</dbReference>
<proteinExistence type="inferred from homology"/>
<evidence type="ECO:0000313" key="18">
    <source>
        <dbReference type="RefSeq" id="XP_031566201.1"/>
    </source>
</evidence>
<evidence type="ECO:0000256" key="16">
    <source>
        <dbReference type="SAM" id="SignalP"/>
    </source>
</evidence>
<evidence type="ECO:0000256" key="5">
    <source>
        <dbReference type="ARBA" id="ARBA00022568"/>
    </source>
</evidence>
<comment type="subcellular location">
    <subcellularLocation>
        <location evidence="1">Endoplasmic reticulum membrane</location>
        <topology evidence="1">Single-pass type I membrane protein</topology>
    </subcellularLocation>
</comment>
<dbReference type="OrthoDB" id="20303at2759"/>
<keyword evidence="11" id="KW-0406">Ion transport</keyword>
<keyword evidence="17" id="KW-1185">Reference proteome</keyword>
<comment type="similarity">
    <text evidence="2">Belongs to the SARAF family.</text>
</comment>
<dbReference type="RefSeq" id="XP_031566201.1">
    <property type="nucleotide sequence ID" value="XM_031710341.1"/>
</dbReference>
<dbReference type="GO" id="GO:2001256">
    <property type="term" value="P:regulation of store-operated calcium entry"/>
    <property type="evidence" value="ECO:0007669"/>
    <property type="project" value="InterPro"/>
</dbReference>
<feature type="compositionally biased region" description="Low complexity" evidence="14">
    <location>
        <begin position="356"/>
        <end position="368"/>
    </location>
</feature>